<feature type="domain" description="ABC transporter" evidence="6">
    <location>
        <begin position="333"/>
        <end position="545"/>
    </location>
</feature>
<dbReference type="FunFam" id="3.40.50.300:FF:000309">
    <property type="entry name" value="ABC transporter ATP-binding protein"/>
    <property type="match status" value="1"/>
</dbReference>
<dbReference type="Pfam" id="PF12848">
    <property type="entry name" value="ABC_tran_Xtn"/>
    <property type="match status" value="1"/>
</dbReference>
<dbReference type="InterPro" id="IPR051309">
    <property type="entry name" value="ABCF_ATPase"/>
</dbReference>
<dbReference type="InterPro" id="IPR017871">
    <property type="entry name" value="ABC_transporter-like_CS"/>
</dbReference>
<dbReference type="InterPro" id="IPR003439">
    <property type="entry name" value="ABC_transporter-like_ATP-bd"/>
</dbReference>
<dbReference type="GO" id="GO:0005524">
    <property type="term" value="F:ATP binding"/>
    <property type="evidence" value="ECO:0007669"/>
    <property type="project" value="UniProtKB-KW"/>
</dbReference>
<evidence type="ECO:0000256" key="3">
    <source>
        <dbReference type="ARBA" id="ARBA00022840"/>
    </source>
</evidence>
<organism evidence="7 8">
    <name type="scientific">Clostridium chromiireducens</name>
    <dbReference type="NCBI Taxonomy" id="225345"/>
    <lineage>
        <taxon>Bacteria</taxon>
        <taxon>Bacillati</taxon>
        <taxon>Bacillota</taxon>
        <taxon>Clostridia</taxon>
        <taxon>Eubacteriales</taxon>
        <taxon>Clostridiaceae</taxon>
        <taxon>Clostridium</taxon>
    </lineage>
</organism>
<reference evidence="7 8" key="1">
    <citation type="submission" date="2018-08" db="EMBL/GenBank/DDBJ databases">
        <title>Genome of Clostridium chromiireducens C1, DSM12136.</title>
        <authorList>
            <person name="Xing M."/>
            <person name="Wei Y."/>
            <person name="Ang E.L."/>
            <person name="Zhao H."/>
            <person name="Zhang Y."/>
        </authorList>
    </citation>
    <scope>NUCLEOTIDE SEQUENCE [LARGE SCALE GENOMIC DNA]</scope>
    <source>
        <strain evidence="7 8">C1</strain>
    </source>
</reference>
<feature type="coiled-coil region" evidence="4">
    <location>
        <begin position="87"/>
        <end position="114"/>
    </location>
</feature>
<comment type="caution">
    <text evidence="7">The sequence shown here is derived from an EMBL/GenBank/DDBJ whole genome shotgun (WGS) entry which is preliminary data.</text>
</comment>
<dbReference type="AlphaFoldDB" id="A0A399IGX3"/>
<evidence type="ECO:0000313" key="7">
    <source>
        <dbReference type="EMBL" id="RII32154.1"/>
    </source>
</evidence>
<evidence type="ECO:0000256" key="1">
    <source>
        <dbReference type="ARBA" id="ARBA00022737"/>
    </source>
</evidence>
<feature type="region of interest" description="Disordered" evidence="5">
    <location>
        <begin position="548"/>
        <end position="568"/>
    </location>
</feature>
<keyword evidence="1" id="KW-0677">Repeat</keyword>
<feature type="domain" description="ABC transporter" evidence="6">
    <location>
        <begin position="4"/>
        <end position="259"/>
    </location>
</feature>
<dbReference type="PROSITE" id="PS50893">
    <property type="entry name" value="ABC_TRANSPORTER_2"/>
    <property type="match status" value="2"/>
</dbReference>
<dbReference type="SMART" id="SM00382">
    <property type="entry name" value="AAA"/>
    <property type="match status" value="2"/>
</dbReference>
<accession>A0A399IGX3</accession>
<keyword evidence="3 7" id="KW-0067">ATP-binding</keyword>
<keyword evidence="2" id="KW-0547">Nucleotide-binding</keyword>
<dbReference type="PROSITE" id="PS00211">
    <property type="entry name" value="ABC_TRANSPORTER_1"/>
    <property type="match status" value="1"/>
</dbReference>
<evidence type="ECO:0000259" key="6">
    <source>
        <dbReference type="PROSITE" id="PS50893"/>
    </source>
</evidence>
<dbReference type="NCBIfam" id="NF000355">
    <property type="entry name" value="ribo_prot_ABC_F"/>
    <property type="match status" value="1"/>
</dbReference>
<dbReference type="PANTHER" id="PTHR42855:SF2">
    <property type="entry name" value="DRUG RESISTANCE ABC TRANSPORTER,ATP-BINDING PROTEIN"/>
    <property type="match status" value="1"/>
</dbReference>
<proteinExistence type="predicted"/>
<feature type="coiled-coil region" evidence="4">
    <location>
        <begin position="571"/>
        <end position="629"/>
    </location>
</feature>
<dbReference type="InterPro" id="IPR003593">
    <property type="entry name" value="AAA+_ATPase"/>
</dbReference>
<dbReference type="EMBL" id="QXDJ01000009">
    <property type="protein sequence ID" value="RII32154.1"/>
    <property type="molecule type" value="Genomic_DNA"/>
</dbReference>
<protein>
    <submittedName>
        <fullName evidence="7">ABC transporter ATP-binding protein</fullName>
    </submittedName>
</protein>
<gene>
    <name evidence="7" type="ORF">D2A34_24870</name>
</gene>
<dbReference type="Pfam" id="PF00005">
    <property type="entry name" value="ABC_tran"/>
    <property type="match status" value="2"/>
</dbReference>
<dbReference type="InterPro" id="IPR032781">
    <property type="entry name" value="ABC_tran_Xtn"/>
</dbReference>
<dbReference type="InterPro" id="IPR027417">
    <property type="entry name" value="P-loop_NTPase"/>
</dbReference>
<sequence length="632" mass="72724">MIELALNKLQKYYGANIILEDITFEAQTSEKIGIVGDNGCGKSTLLKIIMGIESYDKGAISIRKNATLGYLEQMPIYPNDFKVIDVLNVAFERLDGLQKELELLEQQLLNSNETNMEKLLSNYSKVQSIYESLGGYEREEKLSKVCNGLKMNTDFKNKLFNELSGGEKTTVILGKILLQNPDILLLDEPSNHLDLDTMEWLEVYLKEYKGIVIIVSHDRYFLDNVVTKIIEIEDMKAKSYSGNYTDFAKEKEKQLNLQMEAFLERQKKIKAIEKSINQLRDWGMRGDNGKFFRRAASIQKSLSKIERIDKPVIEKQSISINANTATRSGNEVVIIKKLSKRYGEKILFDKIDLLIRNEESVALIGRNGCGKSTLINILLGIIKEDSGIALLGSSIKIGYFPQNIIFKDENKTILECFREDIVITDGKARGYLAKYMFFGEMVFKKVGSLSGGERSKLKLAMLMYEEVNFLVLDEPTNHLDIESREELEGLLKEFKGTLLFVSHDRYFINNIANRVVELSGGYLVSYEGNYDYYKEKLNQQKGSILIEKSNQENSDSVKPKKERTTNNTIKSNNNEFKKLRLEKQIEELEDKLKAIEEQIEEFSHDYEKLNILYNDKLVHQQELEELMEEYFK</sequence>
<dbReference type="GO" id="GO:0003676">
    <property type="term" value="F:nucleic acid binding"/>
    <property type="evidence" value="ECO:0007669"/>
    <property type="project" value="UniProtKB-ARBA"/>
</dbReference>
<dbReference type="PANTHER" id="PTHR42855">
    <property type="entry name" value="ABC TRANSPORTER ATP-BINDING SUBUNIT"/>
    <property type="match status" value="1"/>
</dbReference>
<dbReference type="FunFam" id="3.40.50.300:FF:000011">
    <property type="entry name" value="Putative ABC transporter ATP-binding component"/>
    <property type="match status" value="1"/>
</dbReference>
<evidence type="ECO:0000256" key="4">
    <source>
        <dbReference type="SAM" id="Coils"/>
    </source>
</evidence>
<dbReference type="GO" id="GO:0016887">
    <property type="term" value="F:ATP hydrolysis activity"/>
    <property type="evidence" value="ECO:0007669"/>
    <property type="project" value="InterPro"/>
</dbReference>
<dbReference type="Gene3D" id="3.40.50.300">
    <property type="entry name" value="P-loop containing nucleotide triphosphate hydrolases"/>
    <property type="match status" value="2"/>
</dbReference>
<name>A0A399IGX3_9CLOT</name>
<dbReference type="Proteomes" id="UP000265930">
    <property type="component" value="Unassembled WGS sequence"/>
</dbReference>
<dbReference type="CDD" id="cd03221">
    <property type="entry name" value="ABCF_EF-3"/>
    <property type="match status" value="2"/>
</dbReference>
<evidence type="ECO:0000313" key="8">
    <source>
        <dbReference type="Proteomes" id="UP000265930"/>
    </source>
</evidence>
<evidence type="ECO:0000256" key="5">
    <source>
        <dbReference type="SAM" id="MobiDB-lite"/>
    </source>
</evidence>
<feature type="compositionally biased region" description="Basic and acidic residues" evidence="5">
    <location>
        <begin position="555"/>
        <end position="564"/>
    </location>
</feature>
<keyword evidence="4" id="KW-0175">Coiled coil</keyword>
<dbReference type="SUPFAM" id="SSF52540">
    <property type="entry name" value="P-loop containing nucleoside triphosphate hydrolases"/>
    <property type="match status" value="2"/>
</dbReference>
<dbReference type="RefSeq" id="WP_119368224.1">
    <property type="nucleotide sequence ID" value="NZ_QXDJ01000009.1"/>
</dbReference>
<evidence type="ECO:0000256" key="2">
    <source>
        <dbReference type="ARBA" id="ARBA00022741"/>
    </source>
</evidence>